<feature type="non-terminal residue" evidence="1">
    <location>
        <position position="1"/>
    </location>
</feature>
<evidence type="ECO:0000313" key="1">
    <source>
        <dbReference type="EMBL" id="JAS08678.1"/>
    </source>
</evidence>
<accession>A0A1B6C587</accession>
<dbReference type="AlphaFoldDB" id="A0A1B6C587"/>
<protein>
    <submittedName>
        <fullName evidence="1">Uncharacterized protein</fullName>
    </submittedName>
</protein>
<dbReference type="EMBL" id="GEDC01028620">
    <property type="protein sequence ID" value="JAS08678.1"/>
    <property type="molecule type" value="Transcribed_RNA"/>
</dbReference>
<reference evidence="1" key="1">
    <citation type="submission" date="2015-12" db="EMBL/GenBank/DDBJ databases">
        <title>De novo transcriptome assembly of four potential Pierce s Disease insect vectors from Arizona vineyards.</title>
        <authorList>
            <person name="Tassone E.E."/>
        </authorList>
    </citation>
    <scope>NUCLEOTIDE SEQUENCE</scope>
</reference>
<gene>
    <name evidence="1" type="ORF">g.5258</name>
</gene>
<organism evidence="1">
    <name type="scientific">Clastoptera arizonana</name>
    <name type="common">Arizona spittle bug</name>
    <dbReference type="NCBI Taxonomy" id="38151"/>
    <lineage>
        <taxon>Eukaryota</taxon>
        <taxon>Metazoa</taxon>
        <taxon>Ecdysozoa</taxon>
        <taxon>Arthropoda</taxon>
        <taxon>Hexapoda</taxon>
        <taxon>Insecta</taxon>
        <taxon>Pterygota</taxon>
        <taxon>Neoptera</taxon>
        <taxon>Paraneoptera</taxon>
        <taxon>Hemiptera</taxon>
        <taxon>Auchenorrhyncha</taxon>
        <taxon>Cercopoidea</taxon>
        <taxon>Clastopteridae</taxon>
        <taxon>Clastoptera</taxon>
    </lineage>
</organism>
<sequence length="284" mass="33066">GWNDVTKREAIWNTLSVKSSFFFGGYYQMPQTLKDLVNEPTQRFFLVGRDEDLNVTFYSYLDDPRFFLLFDYFGNIGGVRIGFVKSDVHKYTTLNSLIFPYDYDKISMFKSDNIWNTDIWHSTILFVDPEKLKSGGRKETNGQVAEGIYSKIDGQWVNIARDECEVKNQNFTKQSCHIGMGQHYAYKMTPTIDCKQIQPFAPVYNKGQLIGFGLFPFGSYSPNSENLIWFESSPRYSPEHIISNGPTCLTQWFKLFDVSSIHIYLTSSPRWTNCPFWERDDCKK</sequence>
<name>A0A1B6C587_9HEMI</name>
<proteinExistence type="predicted"/>